<feature type="region of interest" description="Disordered" evidence="1">
    <location>
        <begin position="858"/>
        <end position="878"/>
    </location>
</feature>
<organism evidence="4">
    <name type="scientific">Chlorella variabilis</name>
    <name type="common">Green alga</name>
    <dbReference type="NCBI Taxonomy" id="554065"/>
    <lineage>
        <taxon>Eukaryota</taxon>
        <taxon>Viridiplantae</taxon>
        <taxon>Chlorophyta</taxon>
        <taxon>core chlorophytes</taxon>
        <taxon>Trebouxiophyceae</taxon>
        <taxon>Chlorellales</taxon>
        <taxon>Chlorellaceae</taxon>
        <taxon>Chlorella clade</taxon>
        <taxon>Chlorella</taxon>
    </lineage>
</organism>
<dbReference type="Gene3D" id="3.30.40.10">
    <property type="entry name" value="Zinc/RING finger domain, C3HC4 (zinc finger)"/>
    <property type="match status" value="1"/>
</dbReference>
<reference evidence="3 4" key="1">
    <citation type="journal article" date="2010" name="Plant Cell">
        <title>The Chlorella variabilis NC64A genome reveals adaptation to photosymbiosis, coevolution with viruses, and cryptic sex.</title>
        <authorList>
            <person name="Blanc G."/>
            <person name="Duncan G."/>
            <person name="Agarkova I."/>
            <person name="Borodovsky M."/>
            <person name="Gurnon J."/>
            <person name="Kuo A."/>
            <person name="Lindquist E."/>
            <person name="Lucas S."/>
            <person name="Pangilinan J."/>
            <person name="Polle J."/>
            <person name="Salamov A."/>
            <person name="Terry A."/>
            <person name="Yamada T."/>
            <person name="Dunigan D.D."/>
            <person name="Grigoriev I.V."/>
            <person name="Claverie J.M."/>
            <person name="Van Etten J.L."/>
        </authorList>
    </citation>
    <scope>NUCLEOTIDE SEQUENCE [LARGE SCALE GENOMIC DNA]</scope>
    <source>
        <strain evidence="3 4">NC64A</strain>
    </source>
</reference>
<dbReference type="KEGG" id="cvr:CHLNCDRAFT_139875"/>
<dbReference type="AlphaFoldDB" id="E1ZR38"/>
<dbReference type="Pfam" id="PF04564">
    <property type="entry name" value="U-box"/>
    <property type="match status" value="1"/>
</dbReference>
<dbReference type="PANTHER" id="PTHR46573">
    <property type="entry name" value="WD REPEAT, SAM AND U-BOX DOMAIN-CONTAINING PROTEIN 1"/>
    <property type="match status" value="1"/>
</dbReference>
<dbReference type="EMBL" id="GL433861">
    <property type="protein sequence ID" value="EFN51714.1"/>
    <property type="molecule type" value="Genomic_DNA"/>
</dbReference>
<accession>E1ZR38</accession>
<feature type="region of interest" description="Disordered" evidence="1">
    <location>
        <begin position="690"/>
        <end position="837"/>
    </location>
</feature>
<sequence length="1008" mass="108906">MPAPSSCPVEHAQPTNARDLLLDLTIRLREASKQQEHVTRLLALLVLAVGVARLDTVEAYTFQDPALPLAVEQADAVPGAVLDLAEMLRWVTVEELPAAMQLVRQVEVKRAMSDPASELDAGAGGAASGDVLPQLVRATAMILASQLAAELLLTWLTPERDIMPAKLQKNKVAKSLLRWVQVYPSGLDVDQVLSLHTSAVDELEKADVARTPVNPTFLHCAVQQREQAVSSLHVATPFLLANNRLKCDMLLRCGWRGAVKRLLDEELDTTLGGFLVSSRLIVAWHDLGWWKRVSAYLCASYKNGQALALEQVAELDAAFEGEELTDEKMAGVLAILSDADGVPAGMKKGEGPLDFSLVPPAVVWKVYEYFVFGQLPPLPAGSTVWEHLCPRMEYVYKAAFWWDDDDLTAPVATGVAEAAVVVLHEVAEASLLCEMQQVADWQSEALLARQKARLNARAAWHYLDAAIQLMKQEMTFSRPFDGSNGAPPPTSHEAALGMLRIAVRHMPDSLQKVASALQSFAGSPDRDGALAEEVSLAASEGMPELLLPLEWAAVNSNLNERAASAVDVDSLGRLLDVFSSNEPSLFQPASELEESGEFTAEQQDLAAQQHAAAVADQSRPTTRREQLQQRLRARRAQREKQLTGQADPEEEVRRRLRLQDGMDRSNETQVADHLAQELLEEEEAAAAAAAARAAKKAAKRQRQKQRKKQGGAAAQRGSTQEEPPQQQQQQQPQPEQQGQQAQAGPATPVLLQPSLSAAPVADASPPAAGTAGPGDEEPEDEAPWQTMVAGRTSAEARTLQPAGLERRPQQQQPPRVQQQQAARQQQQQQQVRPGAEQDEVELWSLLAQLGLEGDSQAGRSAAAAAGGPSSSRPATGGAWPAPAAVPLAAPTTPVLVPPVPLPAAPAAAGAAPERQQQPEMPPAIHKALQELVRLLECPLGLETLTDPVLAADGHVYDRPHIEASLRRHAATSPLTGAAMPDASLREVRLVREIIELFRSAAPDYFFDD</sequence>
<proteinExistence type="predicted"/>
<gene>
    <name evidence="3" type="ORF">CHLNCDRAFT_139875</name>
</gene>
<dbReference type="InParanoid" id="E1ZR38"/>
<evidence type="ECO:0000256" key="1">
    <source>
        <dbReference type="SAM" id="MobiDB-lite"/>
    </source>
</evidence>
<dbReference type="RefSeq" id="XP_005843816.1">
    <property type="nucleotide sequence ID" value="XM_005843754.1"/>
</dbReference>
<feature type="domain" description="U-box" evidence="2">
    <location>
        <begin position="934"/>
        <end position="997"/>
    </location>
</feature>
<dbReference type="InterPro" id="IPR003613">
    <property type="entry name" value="Ubox_domain"/>
</dbReference>
<feature type="compositionally biased region" description="Low complexity" evidence="1">
    <location>
        <begin position="710"/>
        <end position="746"/>
    </location>
</feature>
<dbReference type="InterPro" id="IPR052085">
    <property type="entry name" value="WD-SAM-U-box"/>
</dbReference>
<keyword evidence="4" id="KW-1185">Reference proteome</keyword>
<dbReference type="OrthoDB" id="10064100at2759"/>
<dbReference type="InterPro" id="IPR013083">
    <property type="entry name" value="Znf_RING/FYVE/PHD"/>
</dbReference>
<evidence type="ECO:0000259" key="2">
    <source>
        <dbReference type="SMART" id="SM00504"/>
    </source>
</evidence>
<dbReference type="GO" id="GO:0016567">
    <property type="term" value="P:protein ubiquitination"/>
    <property type="evidence" value="ECO:0007669"/>
    <property type="project" value="UniProtKB-UniPathway"/>
</dbReference>
<dbReference type="GeneID" id="17351125"/>
<dbReference type="SUPFAM" id="SSF57850">
    <property type="entry name" value="RING/U-box"/>
    <property type="match status" value="1"/>
</dbReference>
<dbReference type="GO" id="GO:0004842">
    <property type="term" value="F:ubiquitin-protein transferase activity"/>
    <property type="evidence" value="ECO:0007669"/>
    <property type="project" value="InterPro"/>
</dbReference>
<feature type="compositionally biased region" description="Low complexity" evidence="1">
    <location>
        <begin position="753"/>
        <end position="770"/>
    </location>
</feature>
<feature type="compositionally biased region" description="Basic residues" evidence="1">
    <location>
        <begin position="693"/>
        <end position="709"/>
    </location>
</feature>
<name>E1ZR38_CHLVA</name>
<dbReference type="Proteomes" id="UP000008141">
    <property type="component" value="Unassembled WGS sequence"/>
</dbReference>
<feature type="compositionally biased region" description="Low complexity" evidence="1">
    <location>
        <begin position="809"/>
        <end position="833"/>
    </location>
</feature>
<dbReference type="SMART" id="SM00504">
    <property type="entry name" value="Ubox"/>
    <property type="match status" value="1"/>
</dbReference>
<evidence type="ECO:0000313" key="3">
    <source>
        <dbReference type="EMBL" id="EFN51714.1"/>
    </source>
</evidence>
<feature type="region of interest" description="Disordered" evidence="1">
    <location>
        <begin position="610"/>
        <end position="652"/>
    </location>
</feature>
<evidence type="ECO:0000313" key="4">
    <source>
        <dbReference type="Proteomes" id="UP000008141"/>
    </source>
</evidence>
<dbReference type="PANTHER" id="PTHR46573:SF1">
    <property type="entry name" value="WD REPEAT, SAM AND U-BOX DOMAIN-CONTAINING PROTEIN 1"/>
    <property type="match status" value="1"/>
</dbReference>
<protein>
    <recommendedName>
        <fullName evidence="2">U-box domain-containing protein</fullName>
    </recommendedName>
</protein>
<dbReference type="UniPathway" id="UPA00143"/>